<organism evidence="2 3">
    <name type="scientific">Ralstonia edaphi</name>
    <dbReference type="NCBI Taxonomy" id="3058599"/>
    <lineage>
        <taxon>Bacteria</taxon>
        <taxon>Pseudomonadati</taxon>
        <taxon>Pseudomonadota</taxon>
        <taxon>Betaproteobacteria</taxon>
        <taxon>Burkholderiales</taxon>
        <taxon>Burkholderiaceae</taxon>
        <taxon>Ralstonia</taxon>
    </lineage>
</organism>
<proteinExistence type="predicted"/>
<accession>A0AB72WWJ0</accession>
<keyword evidence="1" id="KW-0732">Signal</keyword>
<name>A0AB72WWJ0_9RALS</name>
<dbReference type="EMBL" id="CATWHI010000001">
    <property type="protein sequence ID" value="CAJ0735393.1"/>
    <property type="molecule type" value="Genomic_DNA"/>
</dbReference>
<gene>
    <name evidence="2" type="ORF">R16034_00158</name>
</gene>
<dbReference type="AlphaFoldDB" id="A0AB72WWJ0"/>
<dbReference type="Proteomes" id="UP001189225">
    <property type="component" value="Unassembled WGS sequence"/>
</dbReference>
<protein>
    <submittedName>
        <fullName evidence="2">Uncharacterized protein</fullName>
    </submittedName>
</protein>
<feature type="signal peptide" evidence="1">
    <location>
        <begin position="1"/>
        <end position="21"/>
    </location>
</feature>
<comment type="caution">
    <text evidence="2">The sequence shown here is derived from an EMBL/GenBank/DDBJ whole genome shotgun (WGS) entry which is preliminary data.</text>
</comment>
<sequence>MTQWKSSIFFLAALCASYAFCAEQAASSRYVPNNQDESRGLVSQWVAEAERFKEAKLLLIKSGKLVIGKKSSTPFPTHPVNLPTAGWTPLNTEEAKLCGFYFAIPPNSEGGGCEKRREANGPAGQAPEWNSTAHDSFDWVAGVSIPVRKRGTPGYTFDQYFSYAKFIVIDSQSFEQRLLESPQVGAGKIGLFANKEMYPNRLWNSLPANPVVVKNNEGTQLLVARIDGIGDKVAGRRSLYSSCIYSIHGNGRRSAEALTCFMNIDKYKNNQYINQYMRMLDSIRME</sequence>
<keyword evidence="3" id="KW-1185">Reference proteome</keyword>
<dbReference type="RefSeq" id="WP_316897987.1">
    <property type="nucleotide sequence ID" value="NZ_CATWHI010000001.1"/>
</dbReference>
<evidence type="ECO:0000313" key="3">
    <source>
        <dbReference type="Proteomes" id="UP001189225"/>
    </source>
</evidence>
<evidence type="ECO:0000256" key="1">
    <source>
        <dbReference type="SAM" id="SignalP"/>
    </source>
</evidence>
<feature type="chain" id="PRO_5044492902" evidence="1">
    <location>
        <begin position="22"/>
        <end position="286"/>
    </location>
</feature>
<evidence type="ECO:0000313" key="2">
    <source>
        <dbReference type="EMBL" id="CAJ0735393.1"/>
    </source>
</evidence>
<reference evidence="2 3" key="1">
    <citation type="submission" date="2023-07" db="EMBL/GenBank/DDBJ databases">
        <authorList>
            <person name="Peeters C."/>
        </authorList>
    </citation>
    <scope>NUCLEOTIDE SEQUENCE [LARGE SCALE GENOMIC DNA]</scope>
    <source>
        <strain evidence="2 3">R-16034</strain>
    </source>
</reference>